<sequence>MSFSGFQPSMLPLLYEQHHNYTVELAKTHQALSKLYKKLAKVERTLAEREERELSRSDKKKRQYTRALSKRAVANLESKQASLHDALRQCNDLIASFEQGTYYNSPMTPWTSQLPPSPFLFTPYSPVSTSPWAGSLQSSSNAGRAPETPPQYWDLSMLRERRQSSPYSASADSGFYEFPIHGVDMNETFDDTNHVYAHEVMSPMFNGPPAESSAMAARRSERSSSSEGDTVADLQSPLSPAKVGAEKSPSQHKRCYSANAIQLNDSHLTAPSEKRRTSVGPAPERRGDADDLA</sequence>
<accession>A0ABR0DYB6</accession>
<feature type="compositionally biased region" description="Basic and acidic residues" evidence="2">
    <location>
        <begin position="283"/>
        <end position="293"/>
    </location>
</feature>
<dbReference type="Proteomes" id="UP001305779">
    <property type="component" value="Unassembled WGS sequence"/>
</dbReference>
<organism evidence="3 4">
    <name type="scientific">Zasmidium cellare</name>
    <name type="common">Wine cellar mold</name>
    <name type="synonym">Racodium cellare</name>
    <dbReference type="NCBI Taxonomy" id="395010"/>
    <lineage>
        <taxon>Eukaryota</taxon>
        <taxon>Fungi</taxon>
        <taxon>Dikarya</taxon>
        <taxon>Ascomycota</taxon>
        <taxon>Pezizomycotina</taxon>
        <taxon>Dothideomycetes</taxon>
        <taxon>Dothideomycetidae</taxon>
        <taxon>Mycosphaerellales</taxon>
        <taxon>Mycosphaerellaceae</taxon>
        <taxon>Zasmidium</taxon>
    </lineage>
</organism>
<reference evidence="3 4" key="1">
    <citation type="journal article" date="2023" name="G3 (Bethesda)">
        <title>A chromosome-level genome assembly of Zasmidium syzygii isolated from banana leaves.</title>
        <authorList>
            <person name="van Westerhoven A.C."/>
            <person name="Mehrabi R."/>
            <person name="Talebi R."/>
            <person name="Steentjes M.B.F."/>
            <person name="Corcolon B."/>
            <person name="Chong P.A."/>
            <person name="Kema G.H.J."/>
            <person name="Seidl M.F."/>
        </authorList>
    </citation>
    <scope>NUCLEOTIDE SEQUENCE [LARGE SCALE GENOMIC DNA]</scope>
    <source>
        <strain evidence="3 4">P124</strain>
    </source>
</reference>
<evidence type="ECO:0000256" key="2">
    <source>
        <dbReference type="SAM" id="MobiDB-lite"/>
    </source>
</evidence>
<evidence type="ECO:0000313" key="3">
    <source>
        <dbReference type="EMBL" id="KAK4494149.1"/>
    </source>
</evidence>
<gene>
    <name evidence="3" type="ORF">PRZ48_014447</name>
</gene>
<feature type="compositionally biased region" description="Polar residues" evidence="2">
    <location>
        <begin position="259"/>
        <end position="269"/>
    </location>
</feature>
<evidence type="ECO:0000256" key="1">
    <source>
        <dbReference type="SAM" id="Coils"/>
    </source>
</evidence>
<feature type="region of interest" description="Disordered" evidence="2">
    <location>
        <begin position="207"/>
        <end position="293"/>
    </location>
</feature>
<evidence type="ECO:0008006" key="5">
    <source>
        <dbReference type="Google" id="ProtNLM"/>
    </source>
</evidence>
<comment type="caution">
    <text evidence="3">The sequence shown here is derived from an EMBL/GenBank/DDBJ whole genome shotgun (WGS) entry which is preliminary data.</text>
</comment>
<proteinExistence type="predicted"/>
<keyword evidence="4" id="KW-1185">Reference proteome</keyword>
<keyword evidence="1" id="KW-0175">Coiled coil</keyword>
<evidence type="ECO:0000313" key="4">
    <source>
        <dbReference type="Proteomes" id="UP001305779"/>
    </source>
</evidence>
<dbReference type="EMBL" id="JAXOVC010000014">
    <property type="protein sequence ID" value="KAK4494149.1"/>
    <property type="molecule type" value="Genomic_DNA"/>
</dbReference>
<name>A0ABR0DYB6_ZASCE</name>
<protein>
    <recommendedName>
        <fullName evidence="5">BZIP domain-containing protein</fullName>
    </recommendedName>
</protein>
<feature type="coiled-coil region" evidence="1">
    <location>
        <begin position="32"/>
        <end position="67"/>
    </location>
</feature>